<dbReference type="eggNOG" id="COG0360">
    <property type="taxonomic scope" value="Bacteria"/>
</dbReference>
<dbReference type="GO" id="GO:0006412">
    <property type="term" value="P:translation"/>
    <property type="evidence" value="ECO:0007669"/>
    <property type="project" value="UniProtKB-UniRule"/>
</dbReference>
<keyword evidence="2 6" id="KW-0689">Ribosomal protein</keyword>
<proteinExistence type="inferred from homology"/>
<keyword evidence="6" id="KW-0699">rRNA-binding</keyword>
<keyword evidence="6" id="KW-0694">RNA-binding</keyword>
<dbReference type="OrthoDB" id="195283at2"/>
<dbReference type="RefSeq" id="WP_012463092.1">
    <property type="nucleotide sequence ID" value="NC_010794.1"/>
</dbReference>
<evidence type="ECO:0000256" key="5">
    <source>
        <dbReference type="ARBA" id="ARBA00035294"/>
    </source>
</evidence>
<dbReference type="GO" id="GO:0003735">
    <property type="term" value="F:structural constituent of ribosome"/>
    <property type="evidence" value="ECO:0007669"/>
    <property type="project" value="InterPro"/>
</dbReference>
<dbReference type="HOGENOM" id="CLU_2155372_0_0_0"/>
<comment type="function">
    <text evidence="4 6">Binds together with bS18 to 16S ribosomal RNA.</text>
</comment>
<dbReference type="STRING" id="481448.Minf_0755"/>
<evidence type="ECO:0000256" key="3">
    <source>
        <dbReference type="ARBA" id="ARBA00023274"/>
    </source>
</evidence>
<evidence type="ECO:0000256" key="2">
    <source>
        <dbReference type="ARBA" id="ARBA00022980"/>
    </source>
</evidence>
<sequence>MNRTYDALYILDIQAKEDSLKEMIEQIEKTITQLGGKVISLQKMDKRKFERVATKIDSGYYLNMGIELSPYALKELEAKLKNNPSVFRQFYVKRKQSLQPTPKDQLQNIVT</sequence>
<protein>
    <recommendedName>
        <fullName evidence="5 6">Small ribosomal subunit protein bS6</fullName>
    </recommendedName>
</protein>
<comment type="similarity">
    <text evidence="1 6">Belongs to the bacterial ribosomal protein bS6 family.</text>
</comment>
<evidence type="ECO:0000313" key="7">
    <source>
        <dbReference type="EMBL" id="ACD82810.1"/>
    </source>
</evidence>
<dbReference type="Pfam" id="PF01250">
    <property type="entry name" value="Ribosomal_S6"/>
    <property type="match status" value="1"/>
</dbReference>
<gene>
    <name evidence="6 7" type="primary">rpsF</name>
    <name evidence="7" type="ordered locus">Minf_0755</name>
</gene>
<dbReference type="EMBL" id="CP000975">
    <property type="protein sequence ID" value="ACD82810.1"/>
    <property type="molecule type" value="Genomic_DNA"/>
</dbReference>
<dbReference type="InterPro" id="IPR035980">
    <property type="entry name" value="Ribosomal_bS6_sf"/>
</dbReference>
<dbReference type="SUPFAM" id="SSF54995">
    <property type="entry name" value="Ribosomal protein S6"/>
    <property type="match status" value="1"/>
</dbReference>
<dbReference type="Gene3D" id="3.30.70.60">
    <property type="match status" value="1"/>
</dbReference>
<evidence type="ECO:0000256" key="6">
    <source>
        <dbReference type="HAMAP-Rule" id="MF_00360"/>
    </source>
</evidence>
<dbReference type="KEGG" id="min:Minf_0755"/>
<dbReference type="InterPro" id="IPR000529">
    <property type="entry name" value="Ribosomal_bS6"/>
</dbReference>
<dbReference type="CDD" id="cd00473">
    <property type="entry name" value="bS6"/>
    <property type="match status" value="1"/>
</dbReference>
<evidence type="ECO:0000313" key="8">
    <source>
        <dbReference type="Proteomes" id="UP000009149"/>
    </source>
</evidence>
<accession>B3E0Q6</accession>
<dbReference type="Proteomes" id="UP000009149">
    <property type="component" value="Chromosome"/>
</dbReference>
<dbReference type="InterPro" id="IPR014717">
    <property type="entry name" value="Transl_elong_EF1B/ribsomal_bS6"/>
</dbReference>
<reference evidence="7 8" key="1">
    <citation type="journal article" date="2008" name="Biol. Direct">
        <title>Complete genome sequence of the extremely acidophilic methanotroph isolate V4, Methylacidiphilum infernorum, a representative of the bacterial phylum Verrucomicrobia.</title>
        <authorList>
            <person name="Hou S."/>
            <person name="Makarova K.S."/>
            <person name="Saw J.H."/>
            <person name="Senin P."/>
            <person name="Ly B.V."/>
            <person name="Zhou Z."/>
            <person name="Ren Y."/>
            <person name="Wang J."/>
            <person name="Galperin M.Y."/>
            <person name="Omelchenko M.V."/>
            <person name="Wolf Y.I."/>
            <person name="Yutin N."/>
            <person name="Koonin E.V."/>
            <person name="Stott M.B."/>
            <person name="Mountain B.W."/>
            <person name="Crowe M.A."/>
            <person name="Smirnova A.V."/>
            <person name="Dunfield P.F."/>
            <person name="Feng L."/>
            <person name="Wang L."/>
            <person name="Alam M."/>
        </authorList>
    </citation>
    <scope>NUCLEOTIDE SEQUENCE [LARGE SCALE GENOMIC DNA]</scope>
    <source>
        <strain evidence="8">Isolate V4</strain>
    </source>
</reference>
<dbReference type="NCBIfam" id="TIGR00166">
    <property type="entry name" value="S6"/>
    <property type="match status" value="1"/>
</dbReference>
<evidence type="ECO:0000256" key="4">
    <source>
        <dbReference type="ARBA" id="ARBA00035104"/>
    </source>
</evidence>
<dbReference type="GO" id="GO:1990904">
    <property type="term" value="C:ribonucleoprotein complex"/>
    <property type="evidence" value="ECO:0007669"/>
    <property type="project" value="UniProtKB-KW"/>
</dbReference>
<dbReference type="GO" id="GO:0005840">
    <property type="term" value="C:ribosome"/>
    <property type="evidence" value="ECO:0007669"/>
    <property type="project" value="UniProtKB-KW"/>
</dbReference>
<dbReference type="HAMAP" id="MF_00360">
    <property type="entry name" value="Ribosomal_bS6"/>
    <property type="match status" value="1"/>
</dbReference>
<name>B3E0Q6_METI4</name>
<organism evidence="7 8">
    <name type="scientific">Methylacidiphilum infernorum (isolate V4)</name>
    <name type="common">Methylokorus infernorum (strain V4)</name>
    <dbReference type="NCBI Taxonomy" id="481448"/>
    <lineage>
        <taxon>Bacteria</taxon>
        <taxon>Pseudomonadati</taxon>
        <taxon>Verrucomicrobiota</taxon>
        <taxon>Methylacidiphilae</taxon>
        <taxon>Methylacidiphilales</taxon>
        <taxon>Methylacidiphilaceae</taxon>
        <taxon>Methylacidiphilum (ex Ratnadevi et al. 2023)</taxon>
    </lineage>
</organism>
<dbReference type="GO" id="GO:0019843">
    <property type="term" value="F:rRNA binding"/>
    <property type="evidence" value="ECO:0007669"/>
    <property type="project" value="UniProtKB-UniRule"/>
</dbReference>
<dbReference type="InterPro" id="IPR020814">
    <property type="entry name" value="Ribosomal_S6_plastid/chlpt"/>
</dbReference>
<evidence type="ECO:0000256" key="1">
    <source>
        <dbReference type="ARBA" id="ARBA00009512"/>
    </source>
</evidence>
<dbReference type="AlphaFoldDB" id="B3E0Q6"/>
<keyword evidence="3 6" id="KW-0687">Ribonucleoprotein</keyword>